<evidence type="ECO:0000313" key="1">
    <source>
        <dbReference type="EMBL" id="GJS85759.1"/>
    </source>
</evidence>
<keyword evidence="1" id="KW-0548">Nucleotidyltransferase</keyword>
<keyword evidence="1" id="KW-0695">RNA-directed DNA polymerase</keyword>
<evidence type="ECO:0000313" key="2">
    <source>
        <dbReference type="Proteomes" id="UP001151760"/>
    </source>
</evidence>
<protein>
    <submittedName>
        <fullName evidence="1">Reverse transcriptase domain-containing protein</fullName>
    </submittedName>
</protein>
<proteinExistence type="predicted"/>
<dbReference type="PANTHER" id="PTHR33067:SF9">
    <property type="entry name" value="RNA-DIRECTED DNA POLYMERASE"/>
    <property type="match status" value="1"/>
</dbReference>
<gene>
    <name evidence="1" type="ORF">Tco_0752300</name>
</gene>
<accession>A0ABQ4Z6F9</accession>
<dbReference type="GO" id="GO:0003964">
    <property type="term" value="F:RNA-directed DNA polymerase activity"/>
    <property type="evidence" value="ECO:0007669"/>
    <property type="project" value="UniProtKB-KW"/>
</dbReference>
<keyword evidence="2" id="KW-1185">Reference proteome</keyword>
<feature type="non-terminal residue" evidence="1">
    <location>
        <position position="1"/>
    </location>
</feature>
<reference evidence="1" key="1">
    <citation type="journal article" date="2022" name="Int. J. Mol. Sci.">
        <title>Draft Genome of Tanacetum Coccineum: Genomic Comparison of Closely Related Tanacetum-Family Plants.</title>
        <authorList>
            <person name="Yamashiro T."/>
            <person name="Shiraishi A."/>
            <person name="Nakayama K."/>
            <person name="Satake H."/>
        </authorList>
    </citation>
    <scope>NUCLEOTIDE SEQUENCE</scope>
</reference>
<sequence>LTPTSMTLELTNRSVAYPVGVAEDVIVKVGKFHFPADFVVVDYDVDPRVPLILGRPFLRTSRALVDVFREELILRDEDEKLFFHADNSSKHPQKHANESINMISLIDITCEDRFPEVLKKLIHPSSGSTTPLSNSLPSLTPFKTSDSLLEEFVDELALHDLFPSRNEYDNFDPEADLRKIEYLLNREPSTESSPKSDIEIIDSILKRFTNEPAHVYSFPSGDDDDDNDDLFTTSLLVLPTVEPEDSFIMRDEDLYTIPEMELDEFIKSSVEDLVPIPRESKDTSDSDKDDVNPLFNEVLEDIENKDSYISNLNELVLLVTRLSDANKDECFDPGGDIDEIDADFKDDYYNSEGDIIYLKSLLIKDIISDLLPEVFLDHALKRLNDEPNIDDLKIKENVRITFEDRHYLSLTFVIKIFLPFLTYPVNSSLLLSSRSEDTIFDPGISVFNFYSLEPMAYESPMMIFPFFCFCPKDKGIRGEIAPDYKDSRARGFVHRSLKLHSLACLYMGIRYPRFY</sequence>
<organism evidence="1 2">
    <name type="scientific">Tanacetum coccineum</name>
    <dbReference type="NCBI Taxonomy" id="301880"/>
    <lineage>
        <taxon>Eukaryota</taxon>
        <taxon>Viridiplantae</taxon>
        <taxon>Streptophyta</taxon>
        <taxon>Embryophyta</taxon>
        <taxon>Tracheophyta</taxon>
        <taxon>Spermatophyta</taxon>
        <taxon>Magnoliopsida</taxon>
        <taxon>eudicotyledons</taxon>
        <taxon>Gunneridae</taxon>
        <taxon>Pentapetalae</taxon>
        <taxon>asterids</taxon>
        <taxon>campanulids</taxon>
        <taxon>Asterales</taxon>
        <taxon>Asteraceae</taxon>
        <taxon>Asteroideae</taxon>
        <taxon>Anthemideae</taxon>
        <taxon>Anthemidinae</taxon>
        <taxon>Tanacetum</taxon>
    </lineage>
</organism>
<dbReference type="PANTHER" id="PTHR33067">
    <property type="entry name" value="RNA-DIRECTED DNA POLYMERASE-RELATED"/>
    <property type="match status" value="1"/>
</dbReference>
<dbReference type="EMBL" id="BQNB010011074">
    <property type="protein sequence ID" value="GJS85759.1"/>
    <property type="molecule type" value="Genomic_DNA"/>
</dbReference>
<comment type="caution">
    <text evidence="1">The sequence shown here is derived from an EMBL/GenBank/DDBJ whole genome shotgun (WGS) entry which is preliminary data.</text>
</comment>
<keyword evidence="1" id="KW-0808">Transferase</keyword>
<name>A0ABQ4Z6F9_9ASTR</name>
<dbReference type="Proteomes" id="UP001151760">
    <property type="component" value="Unassembled WGS sequence"/>
</dbReference>
<dbReference type="Gene3D" id="2.40.70.10">
    <property type="entry name" value="Acid Proteases"/>
    <property type="match status" value="1"/>
</dbReference>
<dbReference type="InterPro" id="IPR021109">
    <property type="entry name" value="Peptidase_aspartic_dom_sf"/>
</dbReference>
<reference evidence="1" key="2">
    <citation type="submission" date="2022-01" db="EMBL/GenBank/DDBJ databases">
        <authorList>
            <person name="Yamashiro T."/>
            <person name="Shiraishi A."/>
            <person name="Satake H."/>
            <person name="Nakayama K."/>
        </authorList>
    </citation>
    <scope>NUCLEOTIDE SEQUENCE</scope>
</reference>